<evidence type="ECO:0000313" key="1">
    <source>
        <dbReference type="EMBL" id="KAA4089132.1"/>
    </source>
</evidence>
<accession>A0A5M5D0I0</accession>
<proteinExistence type="predicted"/>
<evidence type="ECO:0000313" key="2">
    <source>
        <dbReference type="EMBL" id="KAA4661880.1"/>
    </source>
</evidence>
<dbReference type="AlphaFoldDB" id="A0A5M5D0I0"/>
<sequence length="102" mass="12266">MRYIHFVLCLNWICRNRWGMMIDILEQKVEFDVERLSRRILDDIFASNDCMTAGMSYLIELWVKSYGLFHNSWKHEELCQMSACGTLVRLWWGDCSERIPKL</sequence>
<dbReference type="EMBL" id="VWKB01000061">
    <property type="protein sequence ID" value="KAA4089132.1"/>
    <property type="molecule type" value="Genomic_DNA"/>
</dbReference>
<comment type="caution">
    <text evidence="2">The sequence shown here is derived from an EMBL/GenBank/DDBJ whole genome shotgun (WGS) entry which is preliminary data.</text>
</comment>
<keyword evidence="4" id="KW-1185">Reference proteome</keyword>
<name>A0A5M5D0I0_BACOV</name>
<reference evidence="3 4" key="1">
    <citation type="journal article" date="2019" name="Nat. Med.">
        <title>A library of human gut bacterial isolates paired with longitudinal multiomics data enables mechanistic microbiome research.</title>
        <authorList>
            <person name="Poyet M."/>
            <person name="Groussin M."/>
            <person name="Gibbons S.M."/>
            <person name="Avila-Pacheco J."/>
            <person name="Jiang X."/>
            <person name="Kearney S.M."/>
            <person name="Perrotta A.R."/>
            <person name="Berdy B."/>
            <person name="Zhao S."/>
            <person name="Lieberman T.D."/>
            <person name="Swanson P.K."/>
            <person name="Smith M."/>
            <person name="Roesemann S."/>
            <person name="Alexander J.E."/>
            <person name="Rich S.A."/>
            <person name="Livny J."/>
            <person name="Vlamakis H."/>
            <person name="Clish C."/>
            <person name="Bullock K."/>
            <person name="Deik A."/>
            <person name="Scott J."/>
            <person name="Pierce K.A."/>
            <person name="Xavier R.J."/>
            <person name="Alm E.J."/>
        </authorList>
    </citation>
    <scope>NUCLEOTIDE SEQUENCE [LARGE SCALE GENOMIC DNA]</scope>
    <source>
        <strain evidence="1 4">BIOML-A134</strain>
        <strain evidence="2 3">BIOML-A14</strain>
    </source>
</reference>
<evidence type="ECO:0000313" key="3">
    <source>
        <dbReference type="Proteomes" id="UP000435985"/>
    </source>
</evidence>
<evidence type="ECO:0000313" key="4">
    <source>
        <dbReference type="Proteomes" id="UP000473905"/>
    </source>
</evidence>
<protein>
    <submittedName>
        <fullName evidence="2">Uncharacterized protein</fullName>
    </submittedName>
</protein>
<dbReference type="Proteomes" id="UP000435985">
    <property type="component" value="Unassembled WGS sequence"/>
</dbReference>
<organism evidence="2 3">
    <name type="scientific">Bacteroides ovatus</name>
    <dbReference type="NCBI Taxonomy" id="28116"/>
    <lineage>
        <taxon>Bacteria</taxon>
        <taxon>Pseudomonadati</taxon>
        <taxon>Bacteroidota</taxon>
        <taxon>Bacteroidia</taxon>
        <taxon>Bacteroidales</taxon>
        <taxon>Bacteroidaceae</taxon>
        <taxon>Bacteroides</taxon>
    </lineage>
</organism>
<dbReference type="EMBL" id="VWFO01000034">
    <property type="protein sequence ID" value="KAA4661880.1"/>
    <property type="molecule type" value="Genomic_DNA"/>
</dbReference>
<gene>
    <name evidence="2" type="ORF">F3B98_21245</name>
    <name evidence="1" type="ORF">F3D66_28380</name>
</gene>
<dbReference type="RefSeq" id="WP_149945440.1">
    <property type="nucleotide sequence ID" value="NZ_CAKJYS010000001.1"/>
</dbReference>
<dbReference type="Proteomes" id="UP000473905">
    <property type="component" value="Unassembled WGS sequence"/>
</dbReference>